<feature type="domain" description="GH18" evidence="5">
    <location>
        <begin position="36"/>
        <end position="308"/>
    </location>
</feature>
<dbReference type="GO" id="GO:0004553">
    <property type="term" value="F:hydrolase activity, hydrolyzing O-glycosyl compounds"/>
    <property type="evidence" value="ECO:0007669"/>
    <property type="project" value="InterPro"/>
</dbReference>
<evidence type="ECO:0000313" key="6">
    <source>
        <dbReference type="EMBL" id="PUZ26361.1"/>
    </source>
</evidence>
<dbReference type="NCBIfam" id="NF045482">
    <property type="entry name" value="Endoglyc_H"/>
    <property type="match status" value="1"/>
</dbReference>
<gene>
    <name evidence="6" type="ORF">DCC81_10220</name>
</gene>
<dbReference type="GO" id="GO:0005975">
    <property type="term" value="P:carbohydrate metabolic process"/>
    <property type="evidence" value="ECO:0007669"/>
    <property type="project" value="InterPro"/>
</dbReference>
<comment type="similarity">
    <text evidence="4">Belongs to the glycosyl hydrolase 18 family.</text>
</comment>
<dbReference type="Pfam" id="PF00704">
    <property type="entry name" value="Glyco_hydro_18"/>
    <property type="match status" value="1"/>
</dbReference>
<reference evidence="6 7" key="1">
    <citation type="submission" date="2018-04" db="EMBL/GenBank/DDBJ databases">
        <title>Chitinophaga fuyangensis sp. nov., isolated from soil in a chemical factory.</title>
        <authorList>
            <person name="Chen K."/>
        </authorList>
    </citation>
    <scope>NUCLEOTIDE SEQUENCE [LARGE SCALE GENOMIC DNA]</scope>
    <source>
        <strain evidence="6 7">LY-1</strain>
    </source>
</reference>
<keyword evidence="2 3" id="KW-0326">Glycosidase</keyword>
<dbReference type="InterPro" id="IPR017853">
    <property type="entry name" value="GH"/>
</dbReference>
<evidence type="ECO:0000256" key="2">
    <source>
        <dbReference type="ARBA" id="ARBA00023295"/>
    </source>
</evidence>
<dbReference type="EMBL" id="QCYK01000002">
    <property type="protein sequence ID" value="PUZ26361.1"/>
    <property type="molecule type" value="Genomic_DNA"/>
</dbReference>
<proteinExistence type="inferred from homology"/>
<dbReference type="InterPro" id="IPR001223">
    <property type="entry name" value="Glyco_hydro18_cat"/>
</dbReference>
<dbReference type="OrthoDB" id="2582440at2"/>
<evidence type="ECO:0000259" key="5">
    <source>
        <dbReference type="PROSITE" id="PS51910"/>
    </source>
</evidence>
<dbReference type="InterPro" id="IPR054861">
    <property type="entry name" value="Endoglyc_H"/>
</dbReference>
<protein>
    <submittedName>
        <fullName evidence="6">Chitinase</fullName>
    </submittedName>
</protein>
<dbReference type="AlphaFoldDB" id="A0A2T7BJ99"/>
<accession>A0A2T7BJ99</accession>
<sequence>MAAACATLFYTACTKQDAPSNADQTSPRAVTAKSGPISVMYVEVNNNNLLNVGCYSLKKSGAPFFDYAIIFAANINYDATAHKAVLYNNPNVTKVLTNKATYIQPLQAKGIKVTLSILGNHQGAGIGNFTSRAAAADFAQQLADAVNTYGLDGIDFDDEYADYGNNGLPQPNDSSLILLLSELRSRLPGKTISIYNIGVAASYGSYGGHTIGEYANYAWNPYYGSYSVPATPGLTKAQKGPAAVDVTSTSSSTSTSFAQRTVSDGYGVMLFYNLTQTSIASYLQGTSKALYNDSVVAPAGCSQPWTSQ</sequence>
<evidence type="ECO:0000313" key="7">
    <source>
        <dbReference type="Proteomes" id="UP000244450"/>
    </source>
</evidence>
<organism evidence="6 7">
    <name type="scientific">Chitinophaga parva</name>
    <dbReference type="NCBI Taxonomy" id="2169414"/>
    <lineage>
        <taxon>Bacteria</taxon>
        <taxon>Pseudomonadati</taxon>
        <taxon>Bacteroidota</taxon>
        <taxon>Chitinophagia</taxon>
        <taxon>Chitinophagales</taxon>
        <taxon>Chitinophagaceae</taxon>
        <taxon>Chitinophaga</taxon>
    </lineage>
</organism>
<evidence type="ECO:0000256" key="4">
    <source>
        <dbReference type="RuleBase" id="RU004453"/>
    </source>
</evidence>
<comment type="caution">
    <text evidence="6">The sequence shown here is derived from an EMBL/GenBank/DDBJ whole genome shotgun (WGS) entry which is preliminary data.</text>
</comment>
<dbReference type="Proteomes" id="UP000244450">
    <property type="component" value="Unassembled WGS sequence"/>
</dbReference>
<dbReference type="InterPro" id="IPR001579">
    <property type="entry name" value="Glyco_hydro_18_chit_AS"/>
</dbReference>
<evidence type="ECO:0000256" key="1">
    <source>
        <dbReference type="ARBA" id="ARBA00022801"/>
    </source>
</evidence>
<evidence type="ECO:0000256" key="3">
    <source>
        <dbReference type="RuleBase" id="RU000489"/>
    </source>
</evidence>
<dbReference type="PROSITE" id="PS01095">
    <property type="entry name" value="GH18_1"/>
    <property type="match status" value="1"/>
</dbReference>
<dbReference type="SUPFAM" id="SSF51445">
    <property type="entry name" value="(Trans)glycosidases"/>
    <property type="match status" value="1"/>
</dbReference>
<keyword evidence="7" id="KW-1185">Reference proteome</keyword>
<keyword evidence="1 3" id="KW-0378">Hydrolase</keyword>
<name>A0A2T7BJ99_9BACT</name>
<dbReference type="PROSITE" id="PS51910">
    <property type="entry name" value="GH18_2"/>
    <property type="match status" value="1"/>
</dbReference>
<dbReference type="Gene3D" id="3.20.20.80">
    <property type="entry name" value="Glycosidases"/>
    <property type="match status" value="1"/>
</dbReference>